<dbReference type="AlphaFoldDB" id="A0ABD0Z7J0"/>
<dbReference type="Pfam" id="PF01390">
    <property type="entry name" value="SEA"/>
    <property type="match status" value="1"/>
</dbReference>
<dbReference type="CDD" id="cd00190">
    <property type="entry name" value="Tryp_SPc"/>
    <property type="match status" value="1"/>
</dbReference>
<keyword evidence="2" id="KW-0812">Transmembrane</keyword>
<evidence type="ECO:0000313" key="12">
    <source>
        <dbReference type="EMBL" id="KAL1140532.1"/>
    </source>
</evidence>
<dbReference type="InterPro" id="IPR009003">
    <property type="entry name" value="Peptidase_S1_PA"/>
</dbReference>
<dbReference type="PROSITE" id="PS50038">
    <property type="entry name" value="FZ"/>
    <property type="match status" value="1"/>
</dbReference>
<dbReference type="SUPFAM" id="SSF57424">
    <property type="entry name" value="LDL receptor-like module"/>
    <property type="match status" value="1"/>
</dbReference>
<keyword evidence="6 8" id="KW-1015">Disulfide bond</keyword>
<evidence type="ECO:0000256" key="4">
    <source>
        <dbReference type="ARBA" id="ARBA00022989"/>
    </source>
</evidence>
<dbReference type="InterPro" id="IPR036790">
    <property type="entry name" value="Frizzled_dom_sf"/>
</dbReference>
<dbReference type="Pfam" id="PF01392">
    <property type="entry name" value="Fz"/>
    <property type="match status" value="1"/>
</dbReference>
<dbReference type="Pfam" id="PF00057">
    <property type="entry name" value="Ldl_recept_a"/>
    <property type="match status" value="1"/>
</dbReference>
<dbReference type="InterPro" id="IPR000082">
    <property type="entry name" value="SEA_dom"/>
</dbReference>
<dbReference type="SUPFAM" id="SSF50494">
    <property type="entry name" value="Trypsin-like serine proteases"/>
    <property type="match status" value="1"/>
</dbReference>
<dbReference type="SUPFAM" id="SSF82671">
    <property type="entry name" value="SEA domain"/>
    <property type="match status" value="1"/>
</dbReference>
<dbReference type="CDD" id="cd07066">
    <property type="entry name" value="CRD_FZ"/>
    <property type="match status" value="1"/>
</dbReference>
<reference evidence="12 13" key="1">
    <citation type="submission" date="2024-07" db="EMBL/GenBank/DDBJ databases">
        <title>Chromosome-level genome assembly of the water stick insect Ranatra chinensis (Heteroptera: Nepidae).</title>
        <authorList>
            <person name="Liu X."/>
        </authorList>
    </citation>
    <scope>NUCLEOTIDE SEQUENCE [LARGE SCALE GENOMIC DNA]</scope>
    <source>
        <strain evidence="12">Cailab_2021Rc</strain>
        <tissue evidence="12">Muscle</tissue>
    </source>
</reference>
<dbReference type="InterPro" id="IPR001254">
    <property type="entry name" value="Trypsin_dom"/>
</dbReference>
<feature type="disulfide bond" evidence="8">
    <location>
        <begin position="301"/>
        <end position="316"/>
    </location>
</feature>
<gene>
    <name evidence="12" type="ORF">AAG570_000462</name>
</gene>
<dbReference type="Gene3D" id="2.40.10.10">
    <property type="entry name" value="Trypsin-like serine proteases"/>
    <property type="match status" value="1"/>
</dbReference>
<accession>A0ABD0Z7J0</accession>
<dbReference type="Gene3D" id="4.10.400.10">
    <property type="entry name" value="Low-density Lipoprotein Receptor"/>
    <property type="match status" value="2"/>
</dbReference>
<dbReference type="InterPro" id="IPR023415">
    <property type="entry name" value="LDLR_class-A_CS"/>
</dbReference>
<dbReference type="InterPro" id="IPR036055">
    <property type="entry name" value="LDL_receptor-like_sf"/>
</dbReference>
<evidence type="ECO:0000259" key="11">
    <source>
        <dbReference type="PROSITE" id="PS50240"/>
    </source>
</evidence>
<feature type="disulfide bond" evidence="7">
    <location>
        <begin position="144"/>
        <end position="190"/>
    </location>
</feature>
<evidence type="ECO:0000313" key="13">
    <source>
        <dbReference type="Proteomes" id="UP001558652"/>
    </source>
</evidence>
<keyword evidence="4" id="KW-1133">Transmembrane helix</keyword>
<dbReference type="FunFam" id="2.40.10.10:FF:000235">
    <property type="entry name" value="Atrial natriuretic peptide-converting enzyme"/>
    <property type="match status" value="1"/>
</dbReference>
<evidence type="ECO:0000259" key="9">
    <source>
        <dbReference type="PROSITE" id="PS50024"/>
    </source>
</evidence>
<protein>
    <recommendedName>
        <fullName evidence="14">Atrial natriuretic peptide-converting enzyme</fullName>
    </recommendedName>
</protein>
<dbReference type="PANTHER" id="PTHR24258:SF146">
    <property type="entry name" value="ATRIAL NATRIURETIC PEPTIDE-CONVERTING ENZYME"/>
    <property type="match status" value="1"/>
</dbReference>
<evidence type="ECO:0008006" key="14">
    <source>
        <dbReference type="Google" id="ProtNLM"/>
    </source>
</evidence>
<dbReference type="CDD" id="cd00112">
    <property type="entry name" value="LDLa"/>
    <property type="match status" value="2"/>
</dbReference>
<comment type="caution">
    <text evidence="8">Lacks conserved residue(s) required for the propagation of feature annotation.</text>
</comment>
<dbReference type="EMBL" id="JBFDAA010000001">
    <property type="protein sequence ID" value="KAL1140532.1"/>
    <property type="molecule type" value="Genomic_DNA"/>
</dbReference>
<dbReference type="InterPro" id="IPR002172">
    <property type="entry name" value="LDrepeatLR_classA_rpt"/>
</dbReference>
<dbReference type="Pfam" id="PF00089">
    <property type="entry name" value="Trypsin"/>
    <property type="match status" value="1"/>
</dbReference>
<comment type="caution">
    <text evidence="12">The sequence shown here is derived from an EMBL/GenBank/DDBJ whole genome shotgun (WGS) entry which is preliminary data.</text>
</comment>
<dbReference type="SMART" id="SM00020">
    <property type="entry name" value="Tryp_SPc"/>
    <property type="match status" value="1"/>
</dbReference>
<dbReference type="InterPro" id="IPR020067">
    <property type="entry name" value="Frizzled_dom"/>
</dbReference>
<dbReference type="InterPro" id="IPR036364">
    <property type="entry name" value="SEA_dom_sf"/>
</dbReference>
<dbReference type="PROSITE" id="PS01209">
    <property type="entry name" value="LDLRA_1"/>
    <property type="match status" value="1"/>
</dbReference>
<sequence length="673" mass="74822">MRVKEGDVYVPDLADPSTEHFRLRAREYREGLNLWLRRSELKSAFLNTDILAFDGEESEDLKVHFNLHFNVRRLDVTPEDITKVLTSETSYLGNRTIDPDSVFVQEANSTGPENSKTASISELVTTTPNLPPPRRCASMDLPYCTALHANMTSYPNIVGHNNIDEVKNDIIAFRELIDAECYRLAYDFVCQILQPPCSSELVLPCRSFCREFWAGCGQRLPPRLQKMLNCTNFPEYSAEGPACVPKPGCGDDLESQGLESLICDGVADCPDLSDETSCPHCPSGSLHCASTKACVHPYTTCDGVEDCPDGSDERSCLSLAPNLKSLNKLRSVQAKHYYTGGNVIFTEKGLKGKLCVGNLNTTVPMSQHESVLQTIASSLCRSLSFTAVEDVTVDIDEETDSRYVKMENPMATEISFIPYHCPTKEILSVHCSKLECGISTVRNRRGVHGLPKMSQAGDWPWHIPLFKAGTHVCDGTLIDLDWIVTTASCFQGQGKAEWIARAGSTRLPSTTPWQQERHIIGMVKSPVEGSTIVLLRLDRKFTPSDFVRPICLPPKGSSVGVNLTYCNTLGWGRERSMLQRVELKISNMEQCANISITTVNSICTDSYYSNEDCTEEELAGSPMLCLHPDEQRWVLTGVSNWRIACSKIGDQRPRLYDKIISNVDWITSITEGS</sequence>
<proteinExistence type="predicted"/>
<name>A0ABD0Z7J0_9HEMI</name>
<evidence type="ECO:0000256" key="3">
    <source>
        <dbReference type="ARBA" id="ARBA00022968"/>
    </source>
</evidence>
<evidence type="ECO:0000256" key="1">
    <source>
        <dbReference type="ARBA" id="ARBA00004401"/>
    </source>
</evidence>
<evidence type="ECO:0000259" key="10">
    <source>
        <dbReference type="PROSITE" id="PS50038"/>
    </source>
</evidence>
<evidence type="ECO:0000256" key="8">
    <source>
        <dbReference type="PROSITE-ProRule" id="PRU00124"/>
    </source>
</evidence>
<dbReference type="GO" id="GO:0005886">
    <property type="term" value="C:plasma membrane"/>
    <property type="evidence" value="ECO:0007669"/>
    <property type="project" value="UniProtKB-SubCell"/>
</dbReference>
<evidence type="ECO:0000256" key="6">
    <source>
        <dbReference type="ARBA" id="ARBA00023157"/>
    </source>
</evidence>
<keyword evidence="5" id="KW-0472">Membrane</keyword>
<keyword evidence="13" id="KW-1185">Reference proteome</keyword>
<dbReference type="Proteomes" id="UP001558652">
    <property type="component" value="Unassembled WGS sequence"/>
</dbReference>
<dbReference type="SMART" id="SM00192">
    <property type="entry name" value="LDLa"/>
    <property type="match status" value="2"/>
</dbReference>
<feature type="disulfide bond" evidence="7">
    <location>
        <begin position="136"/>
        <end position="197"/>
    </location>
</feature>
<dbReference type="PANTHER" id="PTHR24258">
    <property type="entry name" value="SERINE PROTEASE-RELATED"/>
    <property type="match status" value="1"/>
</dbReference>
<evidence type="ECO:0000256" key="5">
    <source>
        <dbReference type="ARBA" id="ARBA00023136"/>
    </source>
</evidence>
<keyword evidence="3" id="KW-0735">Signal-anchor</keyword>
<feature type="domain" description="Peptidase S1" evidence="11">
    <location>
        <begin position="446"/>
        <end position="671"/>
    </location>
</feature>
<evidence type="ECO:0000256" key="2">
    <source>
        <dbReference type="ARBA" id="ARBA00022692"/>
    </source>
</evidence>
<evidence type="ECO:0000256" key="7">
    <source>
        <dbReference type="PROSITE-ProRule" id="PRU00090"/>
    </source>
</evidence>
<feature type="domain" description="FZ" evidence="10">
    <location>
        <begin position="131"/>
        <end position="246"/>
    </location>
</feature>
<dbReference type="PROSITE" id="PS50068">
    <property type="entry name" value="LDLRA_2"/>
    <property type="match status" value="2"/>
</dbReference>
<dbReference type="PROSITE" id="PS50024">
    <property type="entry name" value="SEA"/>
    <property type="match status" value="1"/>
</dbReference>
<comment type="subcellular location">
    <subcellularLocation>
        <location evidence="1">Cell membrane</location>
        <topology evidence="1">Single-pass type II membrane protein</topology>
    </subcellularLocation>
</comment>
<dbReference type="PROSITE" id="PS50240">
    <property type="entry name" value="TRYPSIN_DOM"/>
    <property type="match status" value="1"/>
</dbReference>
<dbReference type="InterPro" id="IPR043504">
    <property type="entry name" value="Peptidase_S1_PA_chymotrypsin"/>
</dbReference>
<feature type="disulfide bond" evidence="8">
    <location>
        <begin position="263"/>
        <end position="278"/>
    </location>
</feature>
<dbReference type="PRINTS" id="PR00261">
    <property type="entry name" value="LDLRECEPTOR"/>
</dbReference>
<organism evidence="12 13">
    <name type="scientific">Ranatra chinensis</name>
    <dbReference type="NCBI Taxonomy" id="642074"/>
    <lineage>
        <taxon>Eukaryota</taxon>
        <taxon>Metazoa</taxon>
        <taxon>Ecdysozoa</taxon>
        <taxon>Arthropoda</taxon>
        <taxon>Hexapoda</taxon>
        <taxon>Insecta</taxon>
        <taxon>Pterygota</taxon>
        <taxon>Neoptera</taxon>
        <taxon>Paraneoptera</taxon>
        <taxon>Hemiptera</taxon>
        <taxon>Heteroptera</taxon>
        <taxon>Panheteroptera</taxon>
        <taxon>Nepomorpha</taxon>
        <taxon>Nepidae</taxon>
        <taxon>Ranatrinae</taxon>
        <taxon>Ranatra</taxon>
    </lineage>
</organism>
<dbReference type="SUPFAM" id="SSF63501">
    <property type="entry name" value="Frizzled cysteine-rich domain"/>
    <property type="match status" value="1"/>
</dbReference>
<dbReference type="SMART" id="SM00063">
    <property type="entry name" value="FRI"/>
    <property type="match status" value="1"/>
</dbReference>
<dbReference type="Gene3D" id="1.10.2000.10">
    <property type="entry name" value="Frizzled cysteine-rich domain"/>
    <property type="match status" value="1"/>
</dbReference>
<feature type="domain" description="SEA" evidence="9">
    <location>
        <begin position="1"/>
        <end position="109"/>
    </location>
</feature>